<dbReference type="GO" id="GO:0071111">
    <property type="term" value="F:cyclic-guanylate-specific phosphodiesterase activity"/>
    <property type="evidence" value="ECO:0007669"/>
    <property type="project" value="InterPro"/>
</dbReference>
<dbReference type="PANTHER" id="PTHR33121:SF70">
    <property type="entry name" value="SIGNALING PROTEIN YKOW"/>
    <property type="match status" value="1"/>
</dbReference>
<dbReference type="InterPro" id="IPR001633">
    <property type="entry name" value="EAL_dom"/>
</dbReference>
<feature type="domain" description="EAL" evidence="1">
    <location>
        <begin position="12"/>
        <end position="271"/>
    </location>
</feature>
<sequence>MVIRNVNLLNHSSEIDSWIIDHIINYDLSTVVDVFFQPKINIIDQSVFGFEALSRVVEPYSKHIMLNVLMKVFMRNTELEKKLLKFLLDKVIEFLIRKNSISEEIVPISINVSKRLLSDPDFISILDISLSTYNFPKRTLIIEVLEDSCEEVPLLLLSEKIKILRALGYGVSLDDFGTKDANFETLISCDFSEIKLDRFVLNDIENKSKIMFISFMAKLTESLNMDFVIEGVETERQLNILRNLGVRVCQGFYFSTPISQRSALEFIVSNKLKINNLSILN</sequence>
<gene>
    <name evidence="2" type="ORF">MRM62_13340</name>
</gene>
<dbReference type="SUPFAM" id="SSF141868">
    <property type="entry name" value="EAL domain-like"/>
    <property type="match status" value="1"/>
</dbReference>
<dbReference type="Gene3D" id="3.20.20.450">
    <property type="entry name" value="EAL domain"/>
    <property type="match status" value="1"/>
</dbReference>
<organism evidence="2">
    <name type="scientific">bacterium 19CA03SA04</name>
    <dbReference type="NCBI Taxonomy" id="2920698"/>
    <lineage>
        <taxon>Bacteria</taxon>
    </lineage>
</organism>
<reference evidence="2" key="1">
    <citation type="submission" date="2022-03" db="EMBL/GenBank/DDBJ databases">
        <title>Sea Food Isolates.</title>
        <authorList>
            <person name="Li c."/>
        </authorList>
    </citation>
    <scope>NUCLEOTIDE SEQUENCE</scope>
    <source>
        <strain evidence="2">19CA03SA04</strain>
    </source>
</reference>
<name>A0AAU6T1V7_UNCXX</name>
<dbReference type="InterPro" id="IPR050706">
    <property type="entry name" value="Cyclic-di-GMP_PDE-like"/>
</dbReference>
<dbReference type="EMBL" id="CP095341">
    <property type="protein sequence ID" value="XAG26318.1"/>
    <property type="molecule type" value="Genomic_DNA"/>
</dbReference>
<evidence type="ECO:0000259" key="1">
    <source>
        <dbReference type="PROSITE" id="PS50883"/>
    </source>
</evidence>
<dbReference type="SMART" id="SM00052">
    <property type="entry name" value="EAL"/>
    <property type="match status" value="1"/>
</dbReference>
<evidence type="ECO:0000313" key="2">
    <source>
        <dbReference type="EMBL" id="XAG26318.1"/>
    </source>
</evidence>
<dbReference type="PANTHER" id="PTHR33121">
    <property type="entry name" value="CYCLIC DI-GMP PHOSPHODIESTERASE PDEF"/>
    <property type="match status" value="1"/>
</dbReference>
<accession>A0AAU6T1V7</accession>
<dbReference type="InterPro" id="IPR035919">
    <property type="entry name" value="EAL_sf"/>
</dbReference>
<dbReference type="PROSITE" id="PS50883">
    <property type="entry name" value="EAL"/>
    <property type="match status" value="1"/>
</dbReference>
<proteinExistence type="predicted"/>
<dbReference type="AlphaFoldDB" id="A0AAU6T1V7"/>
<protein>
    <submittedName>
        <fullName evidence="2">EAL domain-containing protein</fullName>
    </submittedName>
</protein>
<dbReference type="CDD" id="cd01948">
    <property type="entry name" value="EAL"/>
    <property type="match status" value="1"/>
</dbReference>
<dbReference type="Pfam" id="PF00563">
    <property type="entry name" value="EAL"/>
    <property type="match status" value="1"/>
</dbReference>